<protein>
    <recommendedName>
        <fullName evidence="1">CHAT domain-containing protein</fullName>
    </recommendedName>
</protein>
<reference evidence="2 3" key="1">
    <citation type="journal article" date="2012" name="New Phytol.">
        <title>Insight into trade-off between wood decay and parasitism from the genome of a fungal forest pathogen.</title>
        <authorList>
            <person name="Olson A."/>
            <person name="Aerts A."/>
            <person name="Asiegbu F."/>
            <person name="Belbahri L."/>
            <person name="Bouzid O."/>
            <person name="Broberg A."/>
            <person name="Canback B."/>
            <person name="Coutinho P.M."/>
            <person name="Cullen D."/>
            <person name="Dalman K."/>
            <person name="Deflorio G."/>
            <person name="van Diepen L.T."/>
            <person name="Dunand C."/>
            <person name="Duplessis S."/>
            <person name="Durling M."/>
            <person name="Gonthier P."/>
            <person name="Grimwood J."/>
            <person name="Fossdal C.G."/>
            <person name="Hansson D."/>
            <person name="Henrissat B."/>
            <person name="Hietala A."/>
            <person name="Himmelstrand K."/>
            <person name="Hoffmeister D."/>
            <person name="Hogberg N."/>
            <person name="James T.Y."/>
            <person name="Karlsson M."/>
            <person name="Kohler A."/>
            <person name="Kues U."/>
            <person name="Lee Y.H."/>
            <person name="Lin Y.C."/>
            <person name="Lind M."/>
            <person name="Lindquist E."/>
            <person name="Lombard V."/>
            <person name="Lucas S."/>
            <person name="Lunden K."/>
            <person name="Morin E."/>
            <person name="Murat C."/>
            <person name="Park J."/>
            <person name="Raffaello T."/>
            <person name="Rouze P."/>
            <person name="Salamov A."/>
            <person name="Schmutz J."/>
            <person name="Solheim H."/>
            <person name="Stahlberg J."/>
            <person name="Velez H."/>
            <person name="de Vries R.P."/>
            <person name="Wiebenga A."/>
            <person name="Woodward S."/>
            <person name="Yakovlev I."/>
            <person name="Garbelotto M."/>
            <person name="Martin F."/>
            <person name="Grigoriev I.V."/>
            <person name="Stenlid J."/>
        </authorList>
    </citation>
    <scope>NUCLEOTIDE SEQUENCE [LARGE SCALE GENOMIC DNA]</scope>
    <source>
        <strain evidence="2 3">TC 32-1</strain>
    </source>
</reference>
<gene>
    <name evidence="2" type="ORF">HETIRDRAFT_321529</name>
</gene>
<dbReference type="SUPFAM" id="SSF48452">
    <property type="entry name" value="TPR-like"/>
    <property type="match status" value="2"/>
</dbReference>
<feature type="non-terminal residue" evidence="2">
    <location>
        <position position="1"/>
    </location>
</feature>
<dbReference type="SMART" id="SM00028">
    <property type="entry name" value="TPR"/>
    <property type="match status" value="8"/>
</dbReference>
<dbReference type="InterPro" id="IPR019734">
    <property type="entry name" value="TPR_rpt"/>
</dbReference>
<dbReference type="InterPro" id="IPR024983">
    <property type="entry name" value="CHAT_dom"/>
</dbReference>
<evidence type="ECO:0000259" key="1">
    <source>
        <dbReference type="Pfam" id="PF12770"/>
    </source>
</evidence>
<dbReference type="PANTHER" id="PTHR19959">
    <property type="entry name" value="KINESIN LIGHT CHAIN"/>
    <property type="match status" value="1"/>
</dbReference>
<organism evidence="2 3">
    <name type="scientific">Heterobasidion irregulare (strain TC 32-1)</name>
    <dbReference type="NCBI Taxonomy" id="747525"/>
    <lineage>
        <taxon>Eukaryota</taxon>
        <taxon>Fungi</taxon>
        <taxon>Dikarya</taxon>
        <taxon>Basidiomycota</taxon>
        <taxon>Agaricomycotina</taxon>
        <taxon>Agaricomycetes</taxon>
        <taxon>Russulales</taxon>
        <taxon>Bondarzewiaceae</taxon>
        <taxon>Heterobasidion</taxon>
        <taxon>Heterobasidion annosum species complex</taxon>
    </lineage>
</organism>
<keyword evidence="3" id="KW-1185">Reference proteome</keyword>
<dbReference type="KEGG" id="hir:HETIRDRAFT_321529"/>
<dbReference type="Gene3D" id="1.25.40.10">
    <property type="entry name" value="Tetratricopeptide repeat domain"/>
    <property type="match status" value="3"/>
</dbReference>
<sequence>DTSISLYHMANQLQKSPDPKRSFLLSNLGDALVLLFFHADELLSLEEAVSSYQESLGLLPPSHPDRQRVLGNLANILLMRSHHVQSDVDLQDAISFQEEILKLLPMPHPQRSNALTNLAAALSIRYHRRGVADDLDEAIALRQEVLTFFPPPHPTRSASLKNLIDSLSTRFGRKGQAEDLEQLISLLRDSLMISPASHPDRSDSLFILARFLVSRFQRHGQGDDLNEAIALHRDALHLRPAPNPNHSTSLENLTSALMMRFDLIGLSEDLDEAISLYQQILALHPALYSGRSTLTSSLASALSTRYEHKGSMDDLENSILLYREAVALRPIPHINRSNSLNNLANALQWRFDQKGTIPDFEEAIMLHREALALRPVPHADRPVSLNNLGSVLFSRFRQMGFASDLDEAIELHREALTLFSASHPERPTGFNNLAIALSMRFDQKGSVDDLDESISLLRTALNQSPTQLPQRSSFVNNLANALSKRFRRVGLVDDISEAISLHRQTLEMRPALHPKRPVSLNNLADALFTRFKQTRHADDLNEAITCHRNTLELLPAQHPLRPDSLNNLANALIARFECKFKMDDLDEAILHHQAALRLLPAQHYQHSDVLNNLAGTLFTRFEHSGRIGDLDEAITLQRDAITSLPPFHPSQCGYLAMLASYLFARSSLDNGQSDDLDAAMDAYRTAANSEPAPVLDRFRAARMWASYADVNGHASALEAYRTAVGHLPHVAMLASDMHSRREILAEQLRGDTLSSDAAACAIRAGCYEEAVELLEEGRSILWSQALQLRTPFDELRSVNSPLAQRLLDISSALEQGSLRNARKGVSDDVQMMISTEAEAAQYRHLSEEWLAVLREVRNLQGFEGFLLPRKLNALQKAAAHGPVVLLNATRTACHALIVTMDGVKQLPLPSFSSSDVIALVDSIRGAVSNTLASLPPETTVTLQALVKKAQTFRDDAGPLFPQERHLGRQKVHTVVRDPDHVFRDVLATLWTFIVKPVICSLKLERSESPSRLWWCPAGLFSFLPVHAAGIYDFSLGDLEDISNFAISSYTPTLTSLLVPPPTPSPGLFKMLVAIQPETNGHLSLPSTREELRKIEGHVPVSSLVKLGIQGAPSSVDAVLNHLSDVYIAHFACHGRQDLTYPLESALLLCDGPLKVSRIMSQPMPSASLAFLSACQTAMGDDKLPDEVIHLAATLLFSGFRGVVATMWSYRSIHDQDGPKIADEFYGHLFRDYISGSYPNTMHAAQALHVAVAKLRTELGNKSFSRWVPFIHLGL</sequence>
<dbReference type="PANTHER" id="PTHR19959:SF119">
    <property type="entry name" value="FUNGAL LIPASE-LIKE DOMAIN-CONTAINING PROTEIN"/>
    <property type="match status" value="1"/>
</dbReference>
<dbReference type="OrthoDB" id="9991317at2759"/>
<feature type="domain" description="CHAT" evidence="1">
    <location>
        <begin position="984"/>
        <end position="1273"/>
    </location>
</feature>
<evidence type="ECO:0000313" key="3">
    <source>
        <dbReference type="Proteomes" id="UP000030671"/>
    </source>
</evidence>
<dbReference type="eggNOG" id="KOG4626">
    <property type="taxonomic scope" value="Eukaryota"/>
</dbReference>
<proteinExistence type="predicted"/>
<dbReference type="InParanoid" id="W4K4T8"/>
<dbReference type="Pfam" id="PF12770">
    <property type="entry name" value="CHAT"/>
    <property type="match status" value="1"/>
</dbReference>
<dbReference type="RefSeq" id="XP_009548600.1">
    <property type="nucleotide sequence ID" value="XM_009550305.1"/>
</dbReference>
<dbReference type="AlphaFoldDB" id="W4K4T8"/>
<dbReference type="GeneID" id="20670762"/>
<dbReference type="InterPro" id="IPR011990">
    <property type="entry name" value="TPR-like_helical_dom_sf"/>
</dbReference>
<dbReference type="Pfam" id="PF13374">
    <property type="entry name" value="TPR_10"/>
    <property type="match status" value="1"/>
</dbReference>
<evidence type="ECO:0000313" key="2">
    <source>
        <dbReference type="EMBL" id="ETW80076.1"/>
    </source>
</evidence>
<dbReference type="Proteomes" id="UP000030671">
    <property type="component" value="Unassembled WGS sequence"/>
</dbReference>
<name>W4K4T8_HETIT</name>
<accession>W4K4T8</accession>
<dbReference type="EMBL" id="KI925460">
    <property type="protein sequence ID" value="ETW80076.1"/>
    <property type="molecule type" value="Genomic_DNA"/>
</dbReference>
<dbReference type="HOGENOM" id="CLU_001305_0_1_1"/>